<dbReference type="EMBL" id="JAHCVJ010000002">
    <property type="protein sequence ID" value="MBT0664003.1"/>
    <property type="molecule type" value="Genomic_DNA"/>
</dbReference>
<dbReference type="Pfam" id="PF04392">
    <property type="entry name" value="ABC_sub_bind"/>
    <property type="match status" value="1"/>
</dbReference>
<dbReference type="Proteomes" id="UP000811899">
    <property type="component" value="Unassembled WGS sequence"/>
</dbReference>
<comment type="caution">
    <text evidence="2">The sequence shown here is derived from an EMBL/GenBank/DDBJ whole genome shotgun (WGS) entry which is preliminary data.</text>
</comment>
<evidence type="ECO:0000313" key="3">
    <source>
        <dbReference type="Proteomes" id="UP000811899"/>
    </source>
</evidence>
<dbReference type="PANTHER" id="PTHR35271:SF1">
    <property type="entry name" value="ABC TRANSPORTER, SUBSTRATE-BINDING LIPOPROTEIN"/>
    <property type="match status" value="1"/>
</dbReference>
<dbReference type="PANTHER" id="PTHR35271">
    <property type="entry name" value="ABC TRANSPORTER, SUBSTRATE-BINDING LIPOPROTEIN-RELATED"/>
    <property type="match status" value="1"/>
</dbReference>
<dbReference type="InterPro" id="IPR028082">
    <property type="entry name" value="Peripla_BP_I"/>
</dbReference>
<protein>
    <submittedName>
        <fullName evidence="2">ABC transporter substrate-binding protein</fullName>
    </submittedName>
</protein>
<dbReference type="Gene3D" id="3.40.50.2300">
    <property type="match status" value="2"/>
</dbReference>
<dbReference type="CDD" id="cd06325">
    <property type="entry name" value="PBP1_ABC_unchar_transporter"/>
    <property type="match status" value="1"/>
</dbReference>
<organism evidence="2 3">
    <name type="scientific">Geoanaerobacter pelophilus</name>
    <dbReference type="NCBI Taxonomy" id="60036"/>
    <lineage>
        <taxon>Bacteria</taxon>
        <taxon>Pseudomonadati</taxon>
        <taxon>Thermodesulfobacteriota</taxon>
        <taxon>Desulfuromonadia</taxon>
        <taxon>Geobacterales</taxon>
        <taxon>Geobacteraceae</taxon>
        <taxon>Geoanaerobacter</taxon>
    </lineage>
</organism>
<evidence type="ECO:0000313" key="2">
    <source>
        <dbReference type="EMBL" id="MBT0664003.1"/>
    </source>
</evidence>
<dbReference type="SUPFAM" id="SSF53822">
    <property type="entry name" value="Periplasmic binding protein-like I"/>
    <property type="match status" value="1"/>
</dbReference>
<sequence length="320" mass="34387">MIRSCVSWLTLLVLAMMVLCPPDVQAEIKIGVLIFSDEARYQESFKGIKEQLARSGYKEPRVKFLMGNAAGSKAKAANLVRSFAADNLSLLITIGTNATVVAAREIKDIPIVFSQFYDPIGAGVAKSWNNSGTNVTGVSTMFDLSELVIRLQEVYPAKRLAVLYTPGESNTESQLRDLQKLQKKHGIEVLPVILAKKEDIVQILPDVMSTVDAVYLSGSSVIGANLSQIVGLANNSKVITITMLEDLAEKGVMLAVCGDPYAFGVIAGKKAAAVLKGAKPSSIPIEHSIKPGLIINKKTAKAAQVEIPKALLQKAIRVLE</sequence>
<evidence type="ECO:0000256" key="1">
    <source>
        <dbReference type="SAM" id="SignalP"/>
    </source>
</evidence>
<proteinExistence type="predicted"/>
<reference evidence="2 3" key="1">
    <citation type="submission" date="2021-05" db="EMBL/GenBank/DDBJ databases">
        <title>The draft genome of Geobacter pelophilus DSM 12255.</title>
        <authorList>
            <person name="Xu Z."/>
            <person name="Masuda Y."/>
            <person name="Itoh H."/>
            <person name="Senoo K."/>
        </authorList>
    </citation>
    <scope>NUCLEOTIDE SEQUENCE [LARGE SCALE GENOMIC DNA]</scope>
    <source>
        <strain evidence="2 3">DSM 12255</strain>
    </source>
</reference>
<dbReference type="AlphaFoldDB" id="A0AAW4KZK3"/>
<feature type="chain" id="PRO_5043397459" evidence="1">
    <location>
        <begin position="27"/>
        <end position="320"/>
    </location>
</feature>
<gene>
    <name evidence="2" type="ORF">KI809_06780</name>
</gene>
<dbReference type="RefSeq" id="WP_214170775.1">
    <property type="nucleotide sequence ID" value="NZ_JAHCVJ010000002.1"/>
</dbReference>
<dbReference type="InterPro" id="IPR007487">
    <property type="entry name" value="ABC_transpt-TYRBP-like"/>
</dbReference>
<accession>A0AAW4KZK3</accession>
<name>A0AAW4KZK3_9BACT</name>
<keyword evidence="3" id="KW-1185">Reference proteome</keyword>
<keyword evidence="1" id="KW-0732">Signal</keyword>
<feature type="signal peptide" evidence="1">
    <location>
        <begin position="1"/>
        <end position="26"/>
    </location>
</feature>